<dbReference type="EMBL" id="JBEZFP010000073">
    <property type="protein sequence ID" value="MEU8136862.1"/>
    <property type="molecule type" value="Genomic_DNA"/>
</dbReference>
<accession>A0ABV3DM80</accession>
<name>A0ABV3DM80_9ACTN</name>
<gene>
    <name evidence="2" type="ORF">AB0C36_25545</name>
</gene>
<keyword evidence="1" id="KW-0472">Membrane</keyword>
<keyword evidence="1" id="KW-0812">Transmembrane</keyword>
<evidence type="ECO:0000313" key="3">
    <source>
        <dbReference type="Proteomes" id="UP001551482"/>
    </source>
</evidence>
<protein>
    <submittedName>
        <fullName evidence="2">Uncharacterized protein</fullName>
    </submittedName>
</protein>
<comment type="caution">
    <text evidence="2">The sequence shown here is derived from an EMBL/GenBank/DDBJ whole genome shotgun (WGS) entry which is preliminary data.</text>
</comment>
<feature type="transmembrane region" description="Helical" evidence="1">
    <location>
        <begin position="43"/>
        <end position="63"/>
    </location>
</feature>
<keyword evidence="1" id="KW-1133">Transmembrane helix</keyword>
<keyword evidence="3" id="KW-1185">Reference proteome</keyword>
<dbReference type="Proteomes" id="UP001551482">
    <property type="component" value="Unassembled WGS sequence"/>
</dbReference>
<dbReference type="RefSeq" id="WP_358357894.1">
    <property type="nucleotide sequence ID" value="NZ_JBEZFP010000073.1"/>
</dbReference>
<proteinExistence type="predicted"/>
<sequence length="251" mass="26268">MRDVDDRRLAAELDTAAEDAPELFLDPDRLLGAADRRRRRRSAFTVGLSAAVVAAAVVLAGLLGGRTGDRVPDTAASTTVPGLASSTAPAFASAPAPALGRLGEGDLSLMSSTAGDVGLGPFAGVFTNLRTDDCRCSVTVFLTDLGQKDAFLAAMTAREPRIDASHVLFKQGVMLRQECRDLVTAMSNDLMARGGLPFQVYSASATIECSTVEVGVSDVRAAQAYFDDPANGIRREGVTFTAVQGAPVQPY</sequence>
<evidence type="ECO:0000256" key="1">
    <source>
        <dbReference type="SAM" id="Phobius"/>
    </source>
</evidence>
<organism evidence="2 3">
    <name type="scientific">Streptodolium elevatio</name>
    <dbReference type="NCBI Taxonomy" id="3157996"/>
    <lineage>
        <taxon>Bacteria</taxon>
        <taxon>Bacillati</taxon>
        <taxon>Actinomycetota</taxon>
        <taxon>Actinomycetes</taxon>
        <taxon>Kitasatosporales</taxon>
        <taxon>Streptomycetaceae</taxon>
        <taxon>Streptodolium</taxon>
    </lineage>
</organism>
<reference evidence="2 3" key="1">
    <citation type="submission" date="2024-06" db="EMBL/GenBank/DDBJ databases">
        <title>The Natural Products Discovery Center: Release of the First 8490 Sequenced Strains for Exploring Actinobacteria Biosynthetic Diversity.</title>
        <authorList>
            <person name="Kalkreuter E."/>
            <person name="Kautsar S.A."/>
            <person name="Yang D."/>
            <person name="Bader C.D."/>
            <person name="Teijaro C.N."/>
            <person name="Fluegel L."/>
            <person name="Davis C.M."/>
            <person name="Simpson J.R."/>
            <person name="Lauterbach L."/>
            <person name="Steele A.D."/>
            <person name="Gui C."/>
            <person name="Meng S."/>
            <person name="Li G."/>
            <person name="Viehrig K."/>
            <person name="Ye F."/>
            <person name="Su P."/>
            <person name="Kiefer A.F."/>
            <person name="Nichols A."/>
            <person name="Cepeda A.J."/>
            <person name="Yan W."/>
            <person name="Fan B."/>
            <person name="Jiang Y."/>
            <person name="Adhikari A."/>
            <person name="Zheng C.-J."/>
            <person name="Schuster L."/>
            <person name="Cowan T.M."/>
            <person name="Smanski M.J."/>
            <person name="Chevrette M.G."/>
            <person name="De Carvalho L.P.S."/>
            <person name="Shen B."/>
        </authorList>
    </citation>
    <scope>NUCLEOTIDE SEQUENCE [LARGE SCALE GENOMIC DNA]</scope>
    <source>
        <strain evidence="2 3">NPDC048946</strain>
    </source>
</reference>
<evidence type="ECO:0000313" key="2">
    <source>
        <dbReference type="EMBL" id="MEU8136862.1"/>
    </source>
</evidence>